<feature type="compositionally biased region" description="Polar residues" evidence="2">
    <location>
        <begin position="197"/>
        <end position="206"/>
    </location>
</feature>
<evidence type="ECO:0000313" key="3">
    <source>
        <dbReference type="EMBL" id="GHI39953.1"/>
    </source>
</evidence>
<feature type="region of interest" description="Disordered" evidence="2">
    <location>
        <begin position="59"/>
        <end position="109"/>
    </location>
</feature>
<feature type="region of interest" description="Disordered" evidence="2">
    <location>
        <begin position="163"/>
        <end position="206"/>
    </location>
</feature>
<gene>
    <name evidence="3" type="ORF">Sviol_43610</name>
</gene>
<dbReference type="EMBL" id="BNDY01000017">
    <property type="protein sequence ID" value="GHI39953.1"/>
    <property type="molecule type" value="Genomic_DNA"/>
</dbReference>
<reference evidence="3" key="1">
    <citation type="submission" date="2024-05" db="EMBL/GenBank/DDBJ databases">
        <title>Whole genome shotgun sequence of Streptomyces violascens NBRC 12920.</title>
        <authorList>
            <person name="Komaki H."/>
            <person name="Tamura T."/>
        </authorList>
    </citation>
    <scope>NUCLEOTIDE SEQUENCE</scope>
    <source>
        <strain evidence="3">NBRC 12920</strain>
    </source>
</reference>
<evidence type="ECO:0000313" key="4">
    <source>
        <dbReference type="Proteomes" id="UP001050808"/>
    </source>
</evidence>
<evidence type="ECO:0008006" key="5">
    <source>
        <dbReference type="Google" id="ProtNLM"/>
    </source>
</evidence>
<keyword evidence="4" id="KW-1185">Reference proteome</keyword>
<dbReference type="InterPro" id="IPR036388">
    <property type="entry name" value="WH-like_DNA-bd_sf"/>
</dbReference>
<evidence type="ECO:0000256" key="1">
    <source>
        <dbReference type="SAM" id="Coils"/>
    </source>
</evidence>
<proteinExistence type="predicted"/>
<protein>
    <recommendedName>
        <fullName evidence="5">Regulatory protein</fullName>
    </recommendedName>
</protein>
<evidence type="ECO:0000256" key="2">
    <source>
        <dbReference type="SAM" id="MobiDB-lite"/>
    </source>
</evidence>
<feature type="coiled-coil region" evidence="1">
    <location>
        <begin position="19"/>
        <end position="46"/>
    </location>
</feature>
<sequence>MPESTTLQSQYALQVQSDLESNGAERERITAEINVLQEQLTVLEGNHVLLTAMQQTLGTRTPPAATARKKTKEAAPAGGRVPRARISADTPATGAKKQKQTAAKTRARRNGPTLRELVATHLSDTREPRLAAEVTNSLTTAHPDRNIAGTVVRSTLENLVAKGQAERTRQNRSVFYSLPANPSGTRTLGDPQGTALRETTPSGATA</sequence>
<keyword evidence="1" id="KW-0175">Coiled coil</keyword>
<dbReference type="RefSeq" id="WP_189969922.1">
    <property type="nucleotide sequence ID" value="NZ_BMUA01000032.1"/>
</dbReference>
<dbReference type="Gene3D" id="1.10.10.10">
    <property type="entry name" value="Winged helix-like DNA-binding domain superfamily/Winged helix DNA-binding domain"/>
    <property type="match status" value="1"/>
</dbReference>
<accession>A0ABQ3QRQ5</accession>
<comment type="caution">
    <text evidence="3">The sequence shown here is derived from an EMBL/GenBank/DDBJ whole genome shotgun (WGS) entry which is preliminary data.</text>
</comment>
<name>A0ABQ3QRQ5_9ACTN</name>
<dbReference type="Proteomes" id="UP001050808">
    <property type="component" value="Unassembled WGS sequence"/>
</dbReference>
<organism evidence="3 4">
    <name type="scientific">Streptomyces violascens</name>
    <dbReference type="NCBI Taxonomy" id="67381"/>
    <lineage>
        <taxon>Bacteria</taxon>
        <taxon>Bacillati</taxon>
        <taxon>Actinomycetota</taxon>
        <taxon>Actinomycetes</taxon>
        <taxon>Kitasatosporales</taxon>
        <taxon>Streptomycetaceae</taxon>
        <taxon>Streptomyces</taxon>
    </lineage>
</organism>
<feature type="compositionally biased region" description="Low complexity" evidence="2">
    <location>
        <begin position="74"/>
        <end position="85"/>
    </location>
</feature>